<evidence type="ECO:0000313" key="3">
    <source>
        <dbReference type="Proteomes" id="UP001188597"/>
    </source>
</evidence>
<gene>
    <name evidence="2" type="ORF">RJ639_019770</name>
</gene>
<accession>A0AA88V8X7</accession>
<comment type="caution">
    <text evidence="2">The sequence shown here is derived from an EMBL/GenBank/DDBJ whole genome shotgun (WGS) entry which is preliminary data.</text>
</comment>
<name>A0AA88V8X7_9ASTE</name>
<dbReference type="Proteomes" id="UP001188597">
    <property type="component" value="Unassembled WGS sequence"/>
</dbReference>
<dbReference type="EMBL" id="JAVXUP010002408">
    <property type="protein sequence ID" value="KAK3003503.1"/>
    <property type="molecule type" value="Genomic_DNA"/>
</dbReference>
<evidence type="ECO:0000256" key="1">
    <source>
        <dbReference type="SAM" id="MobiDB-lite"/>
    </source>
</evidence>
<organism evidence="2 3">
    <name type="scientific">Escallonia herrerae</name>
    <dbReference type="NCBI Taxonomy" id="1293975"/>
    <lineage>
        <taxon>Eukaryota</taxon>
        <taxon>Viridiplantae</taxon>
        <taxon>Streptophyta</taxon>
        <taxon>Embryophyta</taxon>
        <taxon>Tracheophyta</taxon>
        <taxon>Spermatophyta</taxon>
        <taxon>Magnoliopsida</taxon>
        <taxon>eudicotyledons</taxon>
        <taxon>Gunneridae</taxon>
        <taxon>Pentapetalae</taxon>
        <taxon>asterids</taxon>
        <taxon>campanulids</taxon>
        <taxon>Escalloniales</taxon>
        <taxon>Escalloniaceae</taxon>
        <taxon>Escallonia</taxon>
    </lineage>
</organism>
<keyword evidence="3" id="KW-1185">Reference proteome</keyword>
<dbReference type="PANTHER" id="PTHR35741">
    <property type="entry name" value="FACTOR CWC22-LIKE PROTEIN, PUTATIVE (DUF3245)-RELATED"/>
    <property type="match status" value="1"/>
</dbReference>
<reference evidence="2" key="1">
    <citation type="submission" date="2022-12" db="EMBL/GenBank/DDBJ databases">
        <title>Draft genome assemblies for two species of Escallonia (Escalloniales).</title>
        <authorList>
            <person name="Chanderbali A."/>
            <person name="Dervinis C."/>
            <person name="Anghel I."/>
            <person name="Soltis D."/>
            <person name="Soltis P."/>
            <person name="Zapata F."/>
        </authorList>
    </citation>
    <scope>NUCLEOTIDE SEQUENCE</scope>
    <source>
        <strain evidence="2">UCBG64.0493</strain>
        <tissue evidence="2">Leaf</tissue>
    </source>
</reference>
<feature type="region of interest" description="Disordered" evidence="1">
    <location>
        <begin position="55"/>
        <end position="77"/>
    </location>
</feature>
<evidence type="ECO:0000313" key="2">
    <source>
        <dbReference type="EMBL" id="KAK3003503.1"/>
    </source>
</evidence>
<proteinExistence type="predicted"/>
<dbReference type="PANTHER" id="PTHR35741:SF1">
    <property type="entry name" value="FACTOR CWC22-LIKE PROTEIN, PUTATIVE (DUF3245)-RELATED"/>
    <property type="match status" value="1"/>
</dbReference>
<sequence>MTKSVEDESTEVVLEARAPRPGLGAAVPRQFHFTPSNDPLERKLRAKLIADKRKVAKSAEEDEILDEDSADEETESRKCFFEKESSQPDIIFTGKEKAKSEILSAKSNCLVDIVFPLLLC</sequence>
<dbReference type="AlphaFoldDB" id="A0AA88V8X7"/>
<feature type="compositionally biased region" description="Acidic residues" evidence="1">
    <location>
        <begin position="60"/>
        <end position="74"/>
    </location>
</feature>
<protein>
    <submittedName>
        <fullName evidence="2">Uncharacterized protein</fullName>
    </submittedName>
</protein>